<proteinExistence type="predicted"/>
<feature type="compositionally biased region" description="Low complexity" evidence="1">
    <location>
        <begin position="77"/>
        <end position="88"/>
    </location>
</feature>
<evidence type="ECO:0000256" key="1">
    <source>
        <dbReference type="SAM" id="MobiDB-lite"/>
    </source>
</evidence>
<protein>
    <submittedName>
        <fullName evidence="2">Uncharacterized protein</fullName>
    </submittedName>
</protein>
<accession>A0A1L7N1U5</accession>
<feature type="compositionally biased region" description="Low complexity" evidence="1">
    <location>
        <begin position="1"/>
        <end position="11"/>
    </location>
</feature>
<keyword evidence="3" id="KW-1185">Reference proteome</keyword>
<sequence length="144" mass="14734">MAASKTNSTKATDAKTADRASVPVKKPAPRKPVSAKPAVPANTAVGDALKTAANKPNSNVDQNLKDAVNGVKKPAAKKPSNAPAGAKPAAKKAPVRKPSKAALKADLTKRANDLIAEAKEAGWALAIVLEAGKPVVKLYETKAK</sequence>
<dbReference type="Proteomes" id="UP000222831">
    <property type="component" value="Segment"/>
</dbReference>
<reference evidence="2 3" key="1">
    <citation type="submission" date="2016-12" db="EMBL/GenBank/DDBJ databases">
        <title>Characterization of two jumbo phages RP12 and RP31 infecting the phytopathogen Ralstonia solanacearum.</title>
        <authorList>
            <person name="Kawasaki T."/>
            <person name="Yoshikawa G."/>
            <person name="Ogata H."/>
            <person name="Yamada T."/>
        </authorList>
    </citation>
    <scope>NUCLEOTIDE SEQUENCE [LARGE SCALE GENOMIC DNA]</scope>
    <source>
        <strain evidence="2 3">RP12</strain>
    </source>
</reference>
<feature type="compositionally biased region" description="Low complexity" evidence="1">
    <location>
        <begin position="19"/>
        <end position="41"/>
    </location>
</feature>
<name>A0A1L7N1U5_9CAUD</name>
<dbReference type="GeneID" id="40074665"/>
<organism evidence="2 3">
    <name type="scientific">Ralstonia phage RP12</name>
    <dbReference type="NCBI Taxonomy" id="1923889"/>
    <lineage>
        <taxon>Viruses</taxon>
        <taxon>Duplodnaviria</taxon>
        <taxon>Heunggongvirae</taxon>
        <taxon>Uroviricota</taxon>
        <taxon>Caudoviricetes</taxon>
        <taxon>Chimalliviridae</taxon>
        <taxon>Ripduovirus</taxon>
        <taxon>Ripduovirus RP12</taxon>
    </lineage>
</organism>
<evidence type="ECO:0000313" key="3">
    <source>
        <dbReference type="Proteomes" id="UP000222831"/>
    </source>
</evidence>
<dbReference type="EMBL" id="AP017924">
    <property type="protein sequence ID" value="BAW19244.1"/>
    <property type="molecule type" value="Genomic_DNA"/>
</dbReference>
<evidence type="ECO:0000313" key="2">
    <source>
        <dbReference type="EMBL" id="BAW19244.1"/>
    </source>
</evidence>
<dbReference type="KEGG" id="vg:40074665"/>
<feature type="region of interest" description="Disordered" evidence="1">
    <location>
        <begin position="1"/>
        <end position="104"/>
    </location>
</feature>
<dbReference type="RefSeq" id="YP_009598963.1">
    <property type="nucleotide sequence ID" value="NC_041911.1"/>
</dbReference>
<feature type="compositionally biased region" description="Basic residues" evidence="1">
    <location>
        <begin position="89"/>
        <end position="99"/>
    </location>
</feature>